<organism evidence="2 3">
    <name type="scientific">Flavobacterium fructosi</name>
    <dbReference type="NCBI Taxonomy" id="3230416"/>
    <lineage>
        <taxon>Bacteria</taxon>
        <taxon>Pseudomonadati</taxon>
        <taxon>Bacteroidota</taxon>
        <taxon>Flavobacteriia</taxon>
        <taxon>Flavobacteriales</taxon>
        <taxon>Flavobacteriaceae</taxon>
        <taxon>Flavobacterium</taxon>
    </lineage>
</organism>
<keyword evidence="1" id="KW-0732">Signal</keyword>
<dbReference type="Proteomes" id="UP001600039">
    <property type="component" value="Unassembled WGS sequence"/>
</dbReference>
<keyword evidence="3" id="KW-1185">Reference proteome</keyword>
<feature type="signal peptide" evidence="1">
    <location>
        <begin position="1"/>
        <end position="18"/>
    </location>
</feature>
<feature type="chain" id="PRO_5045694780" description="Outer membrane protein beta-barrel domain-containing protein" evidence="1">
    <location>
        <begin position="19"/>
        <end position="198"/>
    </location>
</feature>
<sequence>MKKVIAFLILAFNLNANAQEVSVDKSIFGVQAGFGVHIGIWFNNESKLSNSIALRSEIGLEKDFTVGDHYDGAGFILQPVLTLEPRYYYNLEKRNSKGKNTTNNSGNYFSIKTSYHPDWFVINLADNVTKTADLAIVPTWGLKRQIGTHFAYETAVGFGYRVVYLKENSVNGNVQNVDGAYNRNQYIPYVHLGIGYIF</sequence>
<gene>
    <name evidence="2" type="ORF">ACFX5D_03440</name>
</gene>
<evidence type="ECO:0000313" key="2">
    <source>
        <dbReference type="EMBL" id="MFE3847020.1"/>
    </source>
</evidence>
<accession>A0ABW6HJ07</accession>
<protein>
    <recommendedName>
        <fullName evidence="4">Outer membrane protein beta-barrel domain-containing protein</fullName>
    </recommendedName>
</protein>
<comment type="caution">
    <text evidence="2">The sequence shown here is derived from an EMBL/GenBank/DDBJ whole genome shotgun (WGS) entry which is preliminary data.</text>
</comment>
<reference evidence="2 3" key="1">
    <citation type="submission" date="2024-06" db="EMBL/GenBank/DDBJ databases">
        <title>Flavobacterium spp. isolated from glacier.</title>
        <authorList>
            <person name="Han D."/>
        </authorList>
    </citation>
    <scope>NUCLEOTIDE SEQUENCE [LARGE SCALE GENOMIC DNA]</scope>
    <source>
        <strain evidence="2 3">LB3P45</strain>
    </source>
</reference>
<proteinExistence type="predicted"/>
<dbReference type="RefSeq" id="WP_379856860.1">
    <property type="nucleotide sequence ID" value="NZ_JBHZQA010000002.1"/>
</dbReference>
<evidence type="ECO:0000313" key="3">
    <source>
        <dbReference type="Proteomes" id="UP001600039"/>
    </source>
</evidence>
<name>A0ABW6HJ07_9FLAO</name>
<dbReference type="EMBL" id="JBHZQA010000002">
    <property type="protein sequence ID" value="MFE3847020.1"/>
    <property type="molecule type" value="Genomic_DNA"/>
</dbReference>
<evidence type="ECO:0008006" key="4">
    <source>
        <dbReference type="Google" id="ProtNLM"/>
    </source>
</evidence>
<evidence type="ECO:0000256" key="1">
    <source>
        <dbReference type="SAM" id="SignalP"/>
    </source>
</evidence>